<feature type="domain" description="GFO/IDH/MocA-like oxidoreductase" evidence="4">
    <location>
        <begin position="126"/>
        <end position="243"/>
    </location>
</feature>
<gene>
    <name evidence="5" type="ORF">AB0K95_07415</name>
</gene>
<dbReference type="Gene3D" id="3.30.360.10">
    <property type="entry name" value="Dihydrodipicolinate Reductase, domain 2"/>
    <property type="match status" value="1"/>
</dbReference>
<evidence type="ECO:0000256" key="2">
    <source>
        <dbReference type="ARBA" id="ARBA00023002"/>
    </source>
</evidence>
<dbReference type="PANTHER" id="PTHR42840">
    <property type="entry name" value="NAD(P)-BINDING ROSSMANN-FOLD SUPERFAMILY PROTEIN-RELATED"/>
    <property type="match status" value="1"/>
</dbReference>
<keyword evidence="2" id="KW-0560">Oxidoreductase</keyword>
<sequence length="334" mass="35034">MRIGILGLGRIGAFHAETLSGLDAVESLVVSDPFADAAKAAAERFGAQVADSPEAVLAAGVDGVVVAAATDAHPGLITACVDAGVPVFCEKPVARTMTEGVEVLKAVAGRDVPVQIGYNRRFDAGFVAARAAVHSGELGKLHTVRSTTLDPAPPPAAYIAASGGIFRDCSVHDFDIIRWVTGREVTEVYAAGGNRGADFIKEAGDADTTGAILTLDDGTIAVVSNSRHNARGYDVRMEIHGFTDSIAVGLEDKLPLRSVEAGVTFPAGVPHDFFMDRFTDAYRAELLAFTEVVAGSRPSPCTIEDALEAGWIAEACTLSLHEHRPVTLEEVRQA</sequence>
<dbReference type="PANTHER" id="PTHR42840:SF3">
    <property type="entry name" value="BINDING ROSSMANN FOLD OXIDOREDUCTASE, PUTATIVE (AFU_ORTHOLOGUE AFUA_2G10240)-RELATED"/>
    <property type="match status" value="1"/>
</dbReference>
<dbReference type="SUPFAM" id="SSF51735">
    <property type="entry name" value="NAD(P)-binding Rossmann-fold domains"/>
    <property type="match status" value="1"/>
</dbReference>
<dbReference type="SUPFAM" id="SSF55347">
    <property type="entry name" value="Glyceraldehyde-3-phosphate dehydrogenase-like, C-terminal domain"/>
    <property type="match status" value="1"/>
</dbReference>
<organism evidence="5 6">
    <name type="scientific">Streptomyces werraensis</name>
    <dbReference type="NCBI Taxonomy" id="68284"/>
    <lineage>
        <taxon>Bacteria</taxon>
        <taxon>Bacillati</taxon>
        <taxon>Actinomycetota</taxon>
        <taxon>Actinomycetes</taxon>
        <taxon>Kitasatosporales</taxon>
        <taxon>Streptomycetaceae</taxon>
        <taxon>Streptomyces</taxon>
    </lineage>
</organism>
<dbReference type="InterPro" id="IPR036291">
    <property type="entry name" value="NAD(P)-bd_dom_sf"/>
</dbReference>
<evidence type="ECO:0000313" key="6">
    <source>
        <dbReference type="Proteomes" id="UP001552527"/>
    </source>
</evidence>
<name>A0ABV3JAA8_9ACTN</name>
<feature type="domain" description="Gfo/Idh/MocA-like oxidoreductase N-terminal" evidence="3">
    <location>
        <begin position="1"/>
        <end position="118"/>
    </location>
</feature>
<dbReference type="InterPro" id="IPR055170">
    <property type="entry name" value="GFO_IDH_MocA-like_dom"/>
</dbReference>
<keyword evidence="6" id="KW-1185">Reference proteome</keyword>
<evidence type="ECO:0000259" key="3">
    <source>
        <dbReference type="Pfam" id="PF01408"/>
    </source>
</evidence>
<reference evidence="5 6" key="1">
    <citation type="submission" date="2024-06" db="EMBL/GenBank/DDBJ databases">
        <title>The Natural Products Discovery Center: Release of the First 8490 Sequenced Strains for Exploring Actinobacteria Biosynthetic Diversity.</title>
        <authorList>
            <person name="Kalkreuter E."/>
            <person name="Kautsar S.A."/>
            <person name="Yang D."/>
            <person name="Bader C.D."/>
            <person name="Teijaro C.N."/>
            <person name="Fluegel L."/>
            <person name="Davis C.M."/>
            <person name="Simpson J.R."/>
            <person name="Lauterbach L."/>
            <person name="Steele A.D."/>
            <person name="Gui C."/>
            <person name="Meng S."/>
            <person name="Li G."/>
            <person name="Viehrig K."/>
            <person name="Ye F."/>
            <person name="Su P."/>
            <person name="Kiefer A.F."/>
            <person name="Nichols A."/>
            <person name="Cepeda A.J."/>
            <person name="Yan W."/>
            <person name="Fan B."/>
            <person name="Jiang Y."/>
            <person name="Adhikari A."/>
            <person name="Zheng C.-J."/>
            <person name="Schuster L."/>
            <person name="Cowan T.M."/>
            <person name="Smanski M.J."/>
            <person name="Chevrette M.G."/>
            <person name="De Carvalho L.P.S."/>
            <person name="Shen B."/>
        </authorList>
    </citation>
    <scope>NUCLEOTIDE SEQUENCE [LARGE SCALE GENOMIC DNA]</scope>
    <source>
        <strain evidence="5 6">NPDC052768</strain>
    </source>
</reference>
<accession>A0ABV3JAA8</accession>
<comment type="caution">
    <text evidence="5">The sequence shown here is derived from an EMBL/GenBank/DDBJ whole genome shotgun (WGS) entry which is preliminary data.</text>
</comment>
<dbReference type="EMBL" id="JBFATE010000002">
    <property type="protein sequence ID" value="MEV5245098.1"/>
    <property type="molecule type" value="Genomic_DNA"/>
</dbReference>
<dbReference type="Proteomes" id="UP001552527">
    <property type="component" value="Unassembled WGS sequence"/>
</dbReference>
<evidence type="ECO:0000259" key="4">
    <source>
        <dbReference type="Pfam" id="PF22725"/>
    </source>
</evidence>
<proteinExistence type="inferred from homology"/>
<dbReference type="Pfam" id="PF01408">
    <property type="entry name" value="GFO_IDH_MocA"/>
    <property type="match status" value="1"/>
</dbReference>
<dbReference type="Gene3D" id="3.40.50.720">
    <property type="entry name" value="NAD(P)-binding Rossmann-like Domain"/>
    <property type="match status" value="1"/>
</dbReference>
<dbReference type="Pfam" id="PF22725">
    <property type="entry name" value="GFO_IDH_MocA_C3"/>
    <property type="match status" value="1"/>
</dbReference>
<protein>
    <submittedName>
        <fullName evidence="5">Gfo/Idh/MocA family oxidoreductase</fullName>
    </submittedName>
</protein>
<evidence type="ECO:0000256" key="1">
    <source>
        <dbReference type="ARBA" id="ARBA00010928"/>
    </source>
</evidence>
<dbReference type="RefSeq" id="WP_364019518.1">
    <property type="nucleotide sequence ID" value="NZ_JBFATD010000002.1"/>
</dbReference>
<evidence type="ECO:0000313" key="5">
    <source>
        <dbReference type="EMBL" id="MEV5245098.1"/>
    </source>
</evidence>
<dbReference type="InterPro" id="IPR000683">
    <property type="entry name" value="Gfo/Idh/MocA-like_OxRdtase_N"/>
</dbReference>
<comment type="similarity">
    <text evidence="1">Belongs to the Gfo/Idh/MocA family.</text>
</comment>